<dbReference type="EMBL" id="KV440986">
    <property type="protein sequence ID" value="OAD71290.1"/>
    <property type="molecule type" value="Genomic_DNA"/>
</dbReference>
<organism evidence="1 2">
    <name type="scientific">Phycomyces blakesleeanus (strain ATCC 8743b / DSM 1359 / FGSC 10004 / NBRC 33097 / NRRL 1555)</name>
    <dbReference type="NCBI Taxonomy" id="763407"/>
    <lineage>
        <taxon>Eukaryota</taxon>
        <taxon>Fungi</taxon>
        <taxon>Fungi incertae sedis</taxon>
        <taxon>Mucoromycota</taxon>
        <taxon>Mucoromycotina</taxon>
        <taxon>Mucoromycetes</taxon>
        <taxon>Mucorales</taxon>
        <taxon>Phycomycetaceae</taxon>
        <taxon>Phycomyces</taxon>
    </lineage>
</organism>
<name>A0A163DHN9_PHYB8</name>
<dbReference type="InParanoid" id="A0A163DHN9"/>
<protein>
    <submittedName>
        <fullName evidence="1">Uncharacterized protein</fullName>
    </submittedName>
</protein>
<dbReference type="RefSeq" id="XP_018289330.1">
    <property type="nucleotide sequence ID" value="XM_018436402.1"/>
</dbReference>
<accession>A0A163DHN9</accession>
<evidence type="ECO:0000313" key="1">
    <source>
        <dbReference type="EMBL" id="OAD71290.1"/>
    </source>
</evidence>
<reference evidence="2" key="1">
    <citation type="submission" date="2015-06" db="EMBL/GenBank/DDBJ databases">
        <title>Expansion of signal transduction pathways in fungi by whole-genome duplication.</title>
        <authorList>
            <consortium name="DOE Joint Genome Institute"/>
            <person name="Corrochano L.M."/>
            <person name="Kuo A."/>
            <person name="Marcet-Houben M."/>
            <person name="Polaino S."/>
            <person name="Salamov A."/>
            <person name="Villalobos J.M."/>
            <person name="Alvarez M.I."/>
            <person name="Avalos J."/>
            <person name="Benito E.P."/>
            <person name="Benoit I."/>
            <person name="Burger G."/>
            <person name="Camino L.P."/>
            <person name="Canovas D."/>
            <person name="Cerda-Olmedo E."/>
            <person name="Cheng J.-F."/>
            <person name="Dominguez A."/>
            <person name="Elias M."/>
            <person name="Eslava A.P."/>
            <person name="Glaser F."/>
            <person name="Grimwood J."/>
            <person name="Gutierrez G."/>
            <person name="Heitman J."/>
            <person name="Henrissat B."/>
            <person name="Iturriaga E.A."/>
            <person name="Lang B.F."/>
            <person name="Lavin J.L."/>
            <person name="Lee S."/>
            <person name="Li W."/>
            <person name="Lindquist E."/>
            <person name="Lopez-Garcia S."/>
            <person name="Luque E.M."/>
            <person name="Marcos A.T."/>
            <person name="Martin J."/>
            <person name="McCluskey K."/>
            <person name="Medina H.R."/>
            <person name="Miralles-Duran A."/>
            <person name="Miyazaki A."/>
            <person name="Munoz-Torres E."/>
            <person name="Oguiza J.A."/>
            <person name="Ohm R."/>
            <person name="Olmedo M."/>
            <person name="Orejas M."/>
            <person name="Ortiz-Castellanos L."/>
            <person name="Pisabarro A.G."/>
            <person name="Rodriguez-Romero J."/>
            <person name="Ruiz-Herrera J."/>
            <person name="Ruiz-Vazquez R."/>
            <person name="Sanz C."/>
            <person name="Schackwitz W."/>
            <person name="Schmutz J."/>
            <person name="Shahriari M."/>
            <person name="Shelest E."/>
            <person name="Silva-Franco F."/>
            <person name="Soanes D."/>
            <person name="Syed K."/>
            <person name="Tagua V.G."/>
            <person name="Talbot N.J."/>
            <person name="Thon M."/>
            <person name="De vries R.P."/>
            <person name="Wiebenga A."/>
            <person name="Yadav J.S."/>
            <person name="Braun E.L."/>
            <person name="Baker S."/>
            <person name="Garre V."/>
            <person name="Horwitz B."/>
            <person name="Torres-Martinez S."/>
            <person name="Idnurm A."/>
            <person name="Herrera-Estrella A."/>
            <person name="Gabaldon T."/>
            <person name="Grigoriev I.V."/>
        </authorList>
    </citation>
    <scope>NUCLEOTIDE SEQUENCE [LARGE SCALE GENOMIC DNA]</scope>
    <source>
        <strain evidence="2">NRRL 1555(-)</strain>
    </source>
</reference>
<dbReference type="AlphaFoldDB" id="A0A163DHN9"/>
<dbReference type="STRING" id="763407.A0A163DHN9"/>
<evidence type="ECO:0000313" key="2">
    <source>
        <dbReference type="Proteomes" id="UP000077315"/>
    </source>
</evidence>
<gene>
    <name evidence="1" type="ORF">PHYBLDRAFT_170661</name>
</gene>
<keyword evidence="2" id="KW-1185">Reference proteome</keyword>
<sequence>MAHIMSMRVRSRLLPINTHCYFTVLDIEFTSFPPVSVRATTSSLPQWRFTKNLEHKAPYKQTNKKGFLCISRKQVQGLQTNLDIIQKEVVKAKKFHELRHMCINRTPTKQVQAQVQIQDQEQDQLQALLGNHTIIAIKTNLDTILRPVYKTLITEKKGQKVPSLFSLSSVLSLIWRFTLISSNTFSAFATIPLPSTYATNLEISLEMFDLSRLRLDRDLDISLLGDVMQNERLEDIFLCGLDSGRYRVFEESYGDSEIPRQFRRCSTKEYYKYTGSKRHKKRERERMVAELLDIFSCLLLDIMCSMNHLGSQSMRLGI</sequence>
<proteinExistence type="predicted"/>
<dbReference type="Proteomes" id="UP000077315">
    <property type="component" value="Unassembled WGS sequence"/>
</dbReference>
<dbReference type="GeneID" id="28997308"/>
<dbReference type="VEuPathDB" id="FungiDB:PHYBLDRAFT_170661"/>